<feature type="binding site" evidence="2">
    <location>
        <position position="209"/>
    </location>
    <ligand>
        <name>substrate</name>
    </ligand>
</feature>
<comment type="similarity">
    <text evidence="2">Belongs to the EIF-2B alpha/beta/delta subunits family. MtnA subfamily.</text>
</comment>
<dbReference type="InterPro" id="IPR027363">
    <property type="entry name" value="M1Pi_N"/>
</dbReference>
<keyword evidence="1 2" id="KW-0413">Isomerase</keyword>
<dbReference type="NCBIfam" id="TIGR00512">
    <property type="entry name" value="salvage_mtnA"/>
    <property type="match status" value="1"/>
</dbReference>
<comment type="catalytic activity">
    <reaction evidence="2">
        <text>5-(methylsulfanyl)-alpha-D-ribose 1-phosphate = 5-(methylsulfanyl)-D-ribulose 1-phosphate</text>
        <dbReference type="Rhea" id="RHEA:19989"/>
        <dbReference type="ChEBI" id="CHEBI:58533"/>
        <dbReference type="ChEBI" id="CHEBI:58548"/>
        <dbReference type="EC" id="5.3.1.23"/>
    </reaction>
</comment>
<dbReference type="EC" id="5.3.1.23" evidence="2"/>
<feature type="active site" description="Proton donor" evidence="2">
    <location>
        <position position="250"/>
    </location>
</feature>
<dbReference type="HAMAP" id="MF_01678">
    <property type="entry name" value="Salvage_MtnA"/>
    <property type="match status" value="1"/>
</dbReference>
<dbReference type="PANTHER" id="PTHR43475:SF1">
    <property type="entry name" value="METHYLTHIORIBOSE-1-PHOSPHATE ISOMERASE"/>
    <property type="match status" value="1"/>
</dbReference>
<dbReference type="AlphaFoldDB" id="A0A7C1DZ99"/>
<feature type="site" description="Transition state stabilizer" evidence="2">
    <location>
        <position position="170"/>
    </location>
</feature>
<sequence length="361" mass="39801">MEELREKLESLLRKVDFTPVYWKDGKVVWLDVTLLPWEEVYRETRDVSRLAEAIKNLEIRGAPAIGVAAGLGVAMAVYNASGSVNELKSEGLKAVSILRSTRPTAYNLFYALDRMERVIRAYEGSSPSELKEEVLGEALSIMIEDIEANLRMGEIGSELITDSETVLTHCNTGSLATSGLGTALGIIKTAWRKGKNIRVIATETRPLLQGARLTAWELKKAGIPFKLVTDNMVGYLFYEGLVDRVIVGADRITIDGYVANKIGTYTIATVAWRHGKPFHIAAPTSTIHPVSYKEKKIVIEHRNPSEVTTILGRLEIAPKGTEALNPAFDVTPPELVTSIITEKGVAWPPYIDSLRRIIGSQ</sequence>
<feature type="binding site" evidence="2">
    <location>
        <position position="102"/>
    </location>
    <ligand>
        <name>substrate</name>
    </ligand>
</feature>
<proteinExistence type="inferred from homology"/>
<evidence type="ECO:0000313" key="3">
    <source>
        <dbReference type="EMBL" id="HDS10037.1"/>
    </source>
</evidence>
<protein>
    <recommendedName>
        <fullName evidence="2">Putative methylthioribose-1-phosphate isomerase</fullName>
        <shortName evidence="2">M1Pi</shortName>
        <shortName evidence="2">MTR-1-P isomerase</shortName>
        <ecNumber evidence="2">5.3.1.23</ecNumber>
    </recommendedName>
    <alternativeName>
        <fullName evidence="2">MTNA-like protein</fullName>
        <shortName evidence="2">aMTNA</shortName>
    </alternativeName>
    <alternativeName>
        <fullName evidence="2">S-methyl-5-thioribose-1-phosphate isomerase</fullName>
    </alternativeName>
</protein>
<dbReference type="InterPro" id="IPR042529">
    <property type="entry name" value="IF_2B-like_C"/>
</dbReference>
<dbReference type="Gene3D" id="3.40.50.10470">
    <property type="entry name" value="Translation initiation factor eif-2b, domain 2"/>
    <property type="match status" value="1"/>
</dbReference>
<gene>
    <name evidence="3" type="primary">mtnA</name>
    <name evidence="3" type="ORF">ENO04_00205</name>
</gene>
<dbReference type="EMBL" id="DSDY01000008">
    <property type="protein sequence ID" value="HDS10037.1"/>
    <property type="molecule type" value="Genomic_DNA"/>
</dbReference>
<accession>A0A7C1DZ99</accession>
<dbReference type="GO" id="GO:0046523">
    <property type="term" value="F:S-methyl-5-thioribose-1-phosphate isomerase activity"/>
    <property type="evidence" value="ECO:0007669"/>
    <property type="project" value="UniProtKB-UniRule"/>
</dbReference>
<keyword evidence="2" id="KW-0486">Methionine biosynthesis</keyword>
<keyword evidence="2" id="KW-0028">Amino-acid biosynthesis</keyword>
<dbReference type="FunFam" id="1.20.120.420:FF:000003">
    <property type="entry name" value="Methylthioribose-1-phosphate isomerase"/>
    <property type="match status" value="1"/>
</dbReference>
<feature type="binding site" evidence="2">
    <location>
        <begin position="260"/>
        <end position="261"/>
    </location>
    <ligand>
        <name>substrate</name>
    </ligand>
</feature>
<dbReference type="NCBIfam" id="NF004326">
    <property type="entry name" value="PRK05720.1"/>
    <property type="match status" value="1"/>
</dbReference>
<comment type="caution">
    <text evidence="3">The sequence shown here is derived from an EMBL/GenBank/DDBJ whole genome shotgun (WGS) entry which is preliminary data.</text>
</comment>
<dbReference type="PANTHER" id="PTHR43475">
    <property type="entry name" value="METHYLTHIORIBOSE-1-PHOSPHATE ISOMERASE"/>
    <property type="match status" value="1"/>
</dbReference>
<dbReference type="SUPFAM" id="SSF100950">
    <property type="entry name" value="NagB/RpiA/CoA transferase-like"/>
    <property type="match status" value="1"/>
</dbReference>
<dbReference type="InterPro" id="IPR011559">
    <property type="entry name" value="Initiation_fac_2B_a/b/d"/>
</dbReference>
<dbReference type="Pfam" id="PF01008">
    <property type="entry name" value="IF-2B"/>
    <property type="match status" value="1"/>
</dbReference>
<dbReference type="InterPro" id="IPR005251">
    <property type="entry name" value="IF-M1Pi"/>
</dbReference>
<evidence type="ECO:0000256" key="2">
    <source>
        <dbReference type="HAMAP-Rule" id="MF_01678"/>
    </source>
</evidence>
<dbReference type="InterPro" id="IPR000649">
    <property type="entry name" value="IF-2B-related"/>
</dbReference>
<reference evidence="3" key="1">
    <citation type="journal article" date="2020" name="mSystems">
        <title>Genome- and Community-Level Interaction Insights into Carbon Utilization and Element Cycling Functions of Hydrothermarchaeota in Hydrothermal Sediment.</title>
        <authorList>
            <person name="Zhou Z."/>
            <person name="Liu Y."/>
            <person name="Xu W."/>
            <person name="Pan J."/>
            <person name="Luo Z.H."/>
            <person name="Li M."/>
        </authorList>
    </citation>
    <scope>NUCLEOTIDE SEQUENCE [LARGE SCALE GENOMIC DNA]</scope>
    <source>
        <strain evidence="3">SpSt-123</strain>
    </source>
</reference>
<evidence type="ECO:0000256" key="1">
    <source>
        <dbReference type="ARBA" id="ARBA00023235"/>
    </source>
</evidence>
<dbReference type="Gene3D" id="1.20.120.420">
    <property type="entry name" value="translation initiation factor eif-2b, domain 1"/>
    <property type="match status" value="1"/>
</dbReference>
<dbReference type="InterPro" id="IPR037171">
    <property type="entry name" value="NagB/RpiA_transferase-like"/>
</dbReference>
<dbReference type="FunFam" id="3.40.50.10470:FF:000006">
    <property type="entry name" value="Methylthioribose-1-phosphate isomerase"/>
    <property type="match status" value="1"/>
</dbReference>
<dbReference type="GO" id="GO:0019509">
    <property type="term" value="P:L-methionine salvage from methylthioadenosine"/>
    <property type="evidence" value="ECO:0007669"/>
    <property type="project" value="UniProtKB-UniRule"/>
</dbReference>
<name>A0A7C1DZ99_9CREN</name>
<organism evidence="3">
    <name type="scientific">Fervidicoccus fontis</name>
    <dbReference type="NCBI Taxonomy" id="683846"/>
    <lineage>
        <taxon>Archaea</taxon>
        <taxon>Thermoproteota</taxon>
        <taxon>Thermoprotei</taxon>
        <taxon>Fervidicoccales</taxon>
        <taxon>Fervidicoccaceae</taxon>
        <taxon>Fervidicoccus</taxon>
    </lineage>
</organism>
<dbReference type="NCBIfam" id="TIGR00524">
    <property type="entry name" value="eIF-2B_rel"/>
    <property type="match status" value="1"/>
</dbReference>
<feature type="binding site" evidence="2">
    <location>
        <begin position="60"/>
        <end position="62"/>
    </location>
    <ligand>
        <name>substrate</name>
    </ligand>
</feature>
<comment type="function">
    <text evidence="2">Catalyzes the interconversion of methylthioribose-1-phosphate (MTR-1-P) into methylthioribulose-1-phosphate (MTRu-1-P).</text>
</comment>